<evidence type="ECO:0000256" key="6">
    <source>
        <dbReference type="ARBA" id="ARBA00023277"/>
    </source>
</evidence>
<evidence type="ECO:0000256" key="4">
    <source>
        <dbReference type="ARBA" id="ARBA00022679"/>
    </source>
</evidence>
<dbReference type="CDD" id="cd01678">
    <property type="entry name" value="PFL1"/>
    <property type="match status" value="1"/>
</dbReference>
<protein>
    <recommendedName>
        <fullName evidence="12">Formate acetyltransferase</fullName>
        <ecNumber evidence="12">2.3.1.54</ecNumber>
    </recommendedName>
    <alternativeName>
        <fullName evidence="12">Pyruvate formate-lyase</fullName>
    </alternativeName>
</protein>
<comment type="pathway">
    <text evidence="12">Fermentation; pyruvate fermentation; formate from pyruvate: step 1/1.</text>
</comment>
<dbReference type="PROSITE" id="PS51149">
    <property type="entry name" value="GLY_RADICAL_2"/>
    <property type="match status" value="1"/>
</dbReference>
<gene>
    <name evidence="17" type="ORF">MAE02_14820</name>
</gene>
<dbReference type="UniPathway" id="UPA00920">
    <property type="reaction ID" value="UER00891"/>
</dbReference>
<feature type="region of interest" description="Disordered" evidence="14">
    <location>
        <begin position="1"/>
        <end position="43"/>
    </location>
</feature>
<feature type="coiled-coil region" evidence="13">
    <location>
        <begin position="247"/>
        <end position="274"/>
    </location>
</feature>
<feature type="domain" description="PFL" evidence="16">
    <location>
        <begin position="42"/>
        <end position="657"/>
    </location>
</feature>
<evidence type="ECO:0000313" key="17">
    <source>
        <dbReference type="EMBL" id="GEO13786.1"/>
    </source>
</evidence>
<sequence>MPDEAIAARRSADTPVQPPPKQPSQKRQAGGSPAAGAGNESEAEGVLNEWLGFASGRWQTVVDVRDFIQRNVTPYDGDETFLVAPSARTKAVWEKLQPYFREEIRKGVLDVDTKTPSSLTSHGPGYIDRDNEVIVGLQTDAPFKRAIMPYGGLRMVEAGLKAAGFEPDPIVHETFTKYRKTHNDGVFDAYTPEIMACRRSHIVTGLPDAYGRGRIIGDYRRVALYGTERLLTAKRAERALLDAKWPTDDVIREREELSEQMRALTDLAEMAKNYGLDIARPASDAREAVQWTYFGYLGAIKEANGAAMSIGRISSFLDIYIERDLKSGHLDEVGAQELIDQLVQKLRIVRFLRTPDYDALFSGDPYWATECVGGMDLNGRPLVTRTSFRMLHTLTNLGPAPEPNMTVLWSKQLPDGFKRYCIKVSAETSSIQYENDDLMRPYWGDDYGIACCVSAMRIGNQMQFFGARVNLAKCLLYAINGGRDEVSGEQIGPAASPVSGDVLEYDDVSAKFDTMMEWLARTYVHAMNCIHYMHDKYYYERLEMALHDQQILRTMAFGIAGLSVVADSLSAIKHAQVKPIRRDDGLIVGYAIAGDFPKYGNNDDRVDSIAADLVSTFMRKIRKHPTYRNAVHTQSVLTITSNVVYGKNTGDTPDGRKAGEPFAPGANPMHGRDSHGWLASCLSVAKLPYADAQDGISYTVSVTPSLNRLDQGEKIAQAVKVLDTYCGQGGFHMNLNVLNRDTLLDAMEHPDKYPQLTIRVSGYAVNFVRLTREQQMDVISRTFHGE</sequence>
<dbReference type="InterPro" id="IPR019777">
    <property type="entry name" value="Form_AcTrfase_GR_CS"/>
</dbReference>
<dbReference type="PROSITE" id="PS51554">
    <property type="entry name" value="PFL"/>
    <property type="match status" value="1"/>
</dbReference>
<evidence type="ECO:0000256" key="2">
    <source>
        <dbReference type="ARBA" id="ARBA00008375"/>
    </source>
</evidence>
<dbReference type="Pfam" id="PF01228">
    <property type="entry name" value="Gly_radical"/>
    <property type="match status" value="1"/>
</dbReference>
<keyword evidence="12" id="KW-0313">Glucose metabolism</keyword>
<dbReference type="GO" id="GO:0006006">
    <property type="term" value="P:glucose metabolic process"/>
    <property type="evidence" value="ECO:0007669"/>
    <property type="project" value="UniProtKB-UniRule"/>
</dbReference>
<dbReference type="GO" id="GO:0005829">
    <property type="term" value="C:cytosol"/>
    <property type="evidence" value="ECO:0007669"/>
    <property type="project" value="TreeGrafter"/>
</dbReference>
<evidence type="ECO:0000256" key="7">
    <source>
        <dbReference type="ARBA" id="ARBA00023315"/>
    </source>
</evidence>
<dbReference type="EC" id="2.3.1.54" evidence="12"/>
<name>A0A512BPA1_9HYPH</name>
<feature type="active site" description="S-acetylcysteine intermediate" evidence="9">
    <location>
        <position position="451"/>
    </location>
</feature>
<organism evidence="17 18">
    <name type="scientific">Microvirga aerophila</name>
    <dbReference type="NCBI Taxonomy" id="670291"/>
    <lineage>
        <taxon>Bacteria</taxon>
        <taxon>Pseudomonadati</taxon>
        <taxon>Pseudomonadota</taxon>
        <taxon>Alphaproteobacteria</taxon>
        <taxon>Hyphomicrobiales</taxon>
        <taxon>Methylobacteriaceae</taxon>
        <taxon>Microvirga</taxon>
    </lineage>
</organism>
<evidence type="ECO:0000259" key="15">
    <source>
        <dbReference type="PROSITE" id="PS51149"/>
    </source>
</evidence>
<feature type="compositionally biased region" description="Low complexity" evidence="14">
    <location>
        <begin position="23"/>
        <end position="40"/>
    </location>
</feature>
<keyword evidence="3 12" id="KW-0963">Cytoplasm</keyword>
<evidence type="ECO:0000256" key="12">
    <source>
        <dbReference type="RuleBase" id="RU368075"/>
    </source>
</evidence>
<feature type="active site" description="Cysteine radical intermediate" evidence="9">
    <location>
        <position position="452"/>
    </location>
</feature>
<evidence type="ECO:0000256" key="10">
    <source>
        <dbReference type="PIRSR" id="PIRSR000379-2"/>
    </source>
</evidence>
<comment type="catalytic activity">
    <reaction evidence="8 12">
        <text>formate + acetyl-CoA = pyruvate + CoA</text>
        <dbReference type="Rhea" id="RHEA:11844"/>
        <dbReference type="ChEBI" id="CHEBI:15361"/>
        <dbReference type="ChEBI" id="CHEBI:15740"/>
        <dbReference type="ChEBI" id="CHEBI:57287"/>
        <dbReference type="ChEBI" id="CHEBI:57288"/>
        <dbReference type="EC" id="2.3.1.54"/>
    </reaction>
</comment>
<evidence type="ECO:0000256" key="9">
    <source>
        <dbReference type="PIRSR" id="PIRSR000379-1"/>
    </source>
</evidence>
<dbReference type="EMBL" id="BJYU01000016">
    <property type="protein sequence ID" value="GEO13786.1"/>
    <property type="molecule type" value="Genomic_DNA"/>
</dbReference>
<evidence type="ECO:0000256" key="14">
    <source>
        <dbReference type="SAM" id="MobiDB-lite"/>
    </source>
</evidence>
<dbReference type="PANTHER" id="PTHR30191:SF0">
    <property type="entry name" value="FORMATE ACETYLTRANSFERASE 1"/>
    <property type="match status" value="1"/>
</dbReference>
<comment type="subcellular location">
    <subcellularLocation>
        <location evidence="1 12">Cytoplasm</location>
    </subcellularLocation>
</comment>
<comment type="caution">
    <text evidence="17">The sequence shown here is derived from an EMBL/GenBank/DDBJ whole genome shotgun (WGS) entry which is preliminary data.</text>
</comment>
<keyword evidence="18" id="KW-1185">Reference proteome</keyword>
<evidence type="ECO:0000256" key="5">
    <source>
        <dbReference type="ARBA" id="ARBA00022818"/>
    </source>
</evidence>
<evidence type="ECO:0000259" key="16">
    <source>
        <dbReference type="PROSITE" id="PS51554"/>
    </source>
</evidence>
<evidence type="ECO:0000313" key="18">
    <source>
        <dbReference type="Proteomes" id="UP000321085"/>
    </source>
</evidence>
<dbReference type="PANTHER" id="PTHR30191">
    <property type="entry name" value="FORMATE ACETYLTRANSFERASE"/>
    <property type="match status" value="1"/>
</dbReference>
<evidence type="ECO:0000256" key="1">
    <source>
        <dbReference type="ARBA" id="ARBA00004496"/>
    </source>
</evidence>
<keyword evidence="13" id="KW-0175">Coiled coil</keyword>
<dbReference type="InterPro" id="IPR001150">
    <property type="entry name" value="Gly_radical"/>
</dbReference>
<keyword evidence="7 12" id="KW-0012">Acyltransferase</keyword>
<dbReference type="SUPFAM" id="SSF51998">
    <property type="entry name" value="PFL-like glycyl radical enzymes"/>
    <property type="match status" value="1"/>
</dbReference>
<dbReference type="PIRSF" id="PIRSF000379">
    <property type="entry name" value="For_Ac_trans_1"/>
    <property type="match status" value="1"/>
</dbReference>
<keyword evidence="5 10" id="KW-0556">Organic radical</keyword>
<dbReference type="GO" id="GO:0008861">
    <property type="term" value="F:formate C-acetyltransferase activity"/>
    <property type="evidence" value="ECO:0007669"/>
    <property type="project" value="UniProtKB-UniRule"/>
</dbReference>
<feature type="compositionally biased region" description="Basic and acidic residues" evidence="14">
    <location>
        <begin position="1"/>
        <end position="12"/>
    </location>
</feature>
<dbReference type="Gene3D" id="3.20.70.20">
    <property type="match status" value="1"/>
</dbReference>
<keyword evidence="4 12" id="KW-0808">Transferase</keyword>
<dbReference type="PROSITE" id="PS00850">
    <property type="entry name" value="GLY_RADICAL_1"/>
    <property type="match status" value="1"/>
</dbReference>
<feature type="modified residue" description="Glycine radical" evidence="10 11">
    <location>
        <position position="762"/>
    </location>
</feature>
<keyword evidence="6 12" id="KW-0119">Carbohydrate metabolism</keyword>
<dbReference type="AlphaFoldDB" id="A0A512BPA1"/>
<dbReference type="InterPro" id="IPR005949">
    <property type="entry name" value="Form_AcTrfase"/>
</dbReference>
<proteinExistence type="inferred from homology"/>
<dbReference type="InterPro" id="IPR050244">
    <property type="entry name" value="Auton_GlycylRad_Cofactor"/>
</dbReference>
<accession>A0A512BPA1</accession>
<dbReference type="NCBIfam" id="TIGR01255">
    <property type="entry name" value="pyr_form_ly_1"/>
    <property type="match status" value="1"/>
</dbReference>
<comment type="subunit">
    <text evidence="12">Homodimer.</text>
</comment>
<evidence type="ECO:0000256" key="11">
    <source>
        <dbReference type="PROSITE-ProRule" id="PRU00493"/>
    </source>
</evidence>
<evidence type="ECO:0000256" key="3">
    <source>
        <dbReference type="ARBA" id="ARBA00022490"/>
    </source>
</evidence>
<feature type="domain" description="Glycine radical" evidence="15">
    <location>
        <begin position="664"/>
        <end position="786"/>
    </location>
</feature>
<comment type="similarity">
    <text evidence="2 12">Belongs to the glycyl radical enzyme (GRE) family. PFL subfamily.</text>
</comment>
<dbReference type="Pfam" id="PF02901">
    <property type="entry name" value="PFL-like"/>
    <property type="match status" value="1"/>
</dbReference>
<dbReference type="Proteomes" id="UP000321085">
    <property type="component" value="Unassembled WGS sequence"/>
</dbReference>
<reference evidence="17 18" key="1">
    <citation type="submission" date="2019-07" db="EMBL/GenBank/DDBJ databases">
        <title>Whole genome shotgun sequence of Microvirga aerophila NBRC 106136.</title>
        <authorList>
            <person name="Hosoyama A."/>
            <person name="Uohara A."/>
            <person name="Ohji S."/>
            <person name="Ichikawa N."/>
        </authorList>
    </citation>
    <scope>NUCLEOTIDE SEQUENCE [LARGE SCALE GENOMIC DNA]</scope>
    <source>
        <strain evidence="17 18">NBRC 106136</strain>
    </source>
</reference>
<dbReference type="InterPro" id="IPR004184">
    <property type="entry name" value="PFL_dom"/>
</dbReference>
<evidence type="ECO:0000256" key="13">
    <source>
        <dbReference type="SAM" id="Coils"/>
    </source>
</evidence>
<evidence type="ECO:0000256" key="8">
    <source>
        <dbReference type="ARBA" id="ARBA00049029"/>
    </source>
</evidence>